<dbReference type="EMBL" id="ABIB01000002">
    <property type="protein sequence ID" value="EDP97746.1"/>
    <property type="molecule type" value="Genomic_DNA"/>
</dbReference>
<evidence type="ECO:0000313" key="2">
    <source>
        <dbReference type="Proteomes" id="UP000002945"/>
    </source>
</evidence>
<organism evidence="1 2">
    <name type="scientific">Kordia algicida OT-1</name>
    <dbReference type="NCBI Taxonomy" id="391587"/>
    <lineage>
        <taxon>Bacteria</taxon>
        <taxon>Pseudomonadati</taxon>
        <taxon>Bacteroidota</taxon>
        <taxon>Flavobacteriia</taxon>
        <taxon>Flavobacteriales</taxon>
        <taxon>Flavobacteriaceae</taxon>
        <taxon>Kordia</taxon>
    </lineage>
</organism>
<proteinExistence type="predicted"/>
<dbReference type="HOGENOM" id="CLU_1048811_0_0_10"/>
<protein>
    <submittedName>
        <fullName evidence="1">Uncharacterized protein</fullName>
    </submittedName>
</protein>
<name>A9DMM9_9FLAO</name>
<comment type="caution">
    <text evidence="1">The sequence shown here is derived from an EMBL/GenBank/DDBJ whole genome shotgun (WGS) entry which is preliminary data.</text>
</comment>
<dbReference type="Proteomes" id="UP000002945">
    <property type="component" value="Unassembled WGS sequence"/>
</dbReference>
<evidence type="ECO:0000313" key="1">
    <source>
        <dbReference type="EMBL" id="EDP97746.1"/>
    </source>
</evidence>
<gene>
    <name evidence="1" type="ORF">KAOT1_21327</name>
</gene>
<keyword evidence="2" id="KW-1185">Reference proteome</keyword>
<dbReference type="RefSeq" id="WP_007096794.1">
    <property type="nucleotide sequence ID" value="NZ_CP142125.1"/>
</dbReference>
<dbReference type="AlphaFoldDB" id="A9DMM9"/>
<accession>A9DMM9</accession>
<reference evidence="1 2" key="1">
    <citation type="journal article" date="2011" name="J. Bacteriol.">
        <title>Genome sequence of the algicidal bacterium Kordia algicida OT-1.</title>
        <authorList>
            <person name="Lee H.S."/>
            <person name="Kang S.G."/>
            <person name="Kwon K.K."/>
            <person name="Lee J.H."/>
            <person name="Kim S.J."/>
        </authorList>
    </citation>
    <scope>NUCLEOTIDE SEQUENCE [LARGE SCALE GENOMIC DNA]</scope>
    <source>
        <strain evidence="1 2">OT-1</strain>
    </source>
</reference>
<sequence>MLKKSILLFLGSLLLLQCKSDFTVEYIKKNSDQEEERLTDSQMFKHFILNFEKNDERFAQSFAKINFKQTVFEKDSLWVVTDIQQQKSNEEGIIMYQKSPVVSYAKDEDAFYIKVQLTTEFSTSPEVMMDGEKSINFVETYDGLRTWIENGTSSKDTIEFVGLGKKNISTDVLSIVTKLLITQKGNRLFVADETELQGTEFLKFENYYGADTYRIIEENTFPERFVFEKTKGFRPYTTTQKNANGTTETIYSKYDSIGVLKPKVQ</sequence>
<dbReference type="STRING" id="391587.KAOT1_21327"/>